<comment type="similarity">
    <text evidence="6">Belongs to the Hyccin family.</text>
</comment>
<dbReference type="PANTHER" id="PTHR31220">
    <property type="entry name" value="HYCCIN RELATED"/>
    <property type="match status" value="1"/>
</dbReference>
<feature type="region of interest" description="Disordered" evidence="7">
    <location>
        <begin position="517"/>
        <end position="550"/>
    </location>
</feature>
<evidence type="ECO:0000256" key="7">
    <source>
        <dbReference type="SAM" id="MobiDB-lite"/>
    </source>
</evidence>
<accession>A0ABN8S2P4</accession>
<dbReference type="PANTHER" id="PTHR31220:SF1">
    <property type="entry name" value="GH21176P"/>
    <property type="match status" value="1"/>
</dbReference>
<keyword evidence="4" id="KW-0963">Cytoplasm</keyword>
<reference evidence="8 9" key="1">
    <citation type="submission" date="2022-05" db="EMBL/GenBank/DDBJ databases">
        <authorList>
            <consortium name="Genoscope - CEA"/>
            <person name="William W."/>
        </authorList>
    </citation>
    <scope>NUCLEOTIDE SEQUENCE [LARGE SCALE GENOMIC DNA]</scope>
</reference>
<comment type="subcellular location">
    <subcellularLocation>
        <location evidence="1">Cell membrane</location>
    </subcellularLocation>
    <subcellularLocation>
        <location evidence="2">Cytoplasm</location>
        <location evidence="2">Cytosol</location>
    </subcellularLocation>
</comment>
<keyword evidence="5" id="KW-0472">Membrane</keyword>
<proteinExistence type="inferred from homology"/>
<evidence type="ECO:0000256" key="3">
    <source>
        <dbReference type="ARBA" id="ARBA00022475"/>
    </source>
</evidence>
<evidence type="ECO:0000256" key="2">
    <source>
        <dbReference type="ARBA" id="ARBA00004514"/>
    </source>
</evidence>
<evidence type="ECO:0000256" key="5">
    <source>
        <dbReference type="ARBA" id="ARBA00023136"/>
    </source>
</evidence>
<feature type="region of interest" description="Disordered" evidence="7">
    <location>
        <begin position="357"/>
        <end position="376"/>
    </location>
</feature>
<evidence type="ECO:0000256" key="6">
    <source>
        <dbReference type="ARBA" id="ARBA00034482"/>
    </source>
</evidence>
<dbReference type="Pfam" id="PF09790">
    <property type="entry name" value="Hyccin"/>
    <property type="match status" value="1"/>
</dbReference>
<feature type="compositionally biased region" description="Polar residues" evidence="7">
    <location>
        <begin position="539"/>
        <end position="548"/>
    </location>
</feature>
<dbReference type="Proteomes" id="UP001159405">
    <property type="component" value="Unassembled WGS sequence"/>
</dbReference>
<gene>
    <name evidence="8" type="ORF">PLOB_00029635</name>
</gene>
<organism evidence="8 9">
    <name type="scientific">Porites lobata</name>
    <dbReference type="NCBI Taxonomy" id="104759"/>
    <lineage>
        <taxon>Eukaryota</taxon>
        <taxon>Metazoa</taxon>
        <taxon>Cnidaria</taxon>
        <taxon>Anthozoa</taxon>
        <taxon>Hexacorallia</taxon>
        <taxon>Scleractinia</taxon>
        <taxon>Fungiina</taxon>
        <taxon>Poritidae</taxon>
        <taxon>Porites</taxon>
    </lineage>
</organism>
<dbReference type="InterPro" id="IPR018619">
    <property type="entry name" value="Hyccin"/>
</dbReference>
<feature type="region of interest" description="Disordered" evidence="7">
    <location>
        <begin position="479"/>
        <end position="501"/>
    </location>
</feature>
<keyword evidence="3" id="KW-1003">Cell membrane</keyword>
<dbReference type="EMBL" id="CALNXK010000373">
    <property type="protein sequence ID" value="CAH3184038.1"/>
    <property type="molecule type" value="Genomic_DNA"/>
</dbReference>
<evidence type="ECO:0000313" key="9">
    <source>
        <dbReference type="Proteomes" id="UP001159405"/>
    </source>
</evidence>
<evidence type="ECO:0000256" key="1">
    <source>
        <dbReference type="ARBA" id="ARBA00004236"/>
    </source>
</evidence>
<evidence type="ECO:0000313" key="8">
    <source>
        <dbReference type="EMBL" id="CAH3184038.1"/>
    </source>
</evidence>
<protein>
    <recommendedName>
        <fullName evidence="10">Hyccin</fullName>
    </recommendedName>
</protein>
<sequence length="568" mass="63641">MDLKTVKEVLESCCKSESSTNIQKLKNDKNLINGIIQNLPEHYAHQLSDPVFKSLFELFRQSGKGEQLFVLQFVPVLIWTYLSASTRRDDKAYGNLEALLLAIYNEVVEIEEQKTKTFRLPSLSRPSIYHEPYQGLTTSSTLTETALSRHEQSEMVVTSPGPGRPLNKITGMHRLSVLSAILYQYNANIVYMTEASHHSFCIMALRLAKSGFYKLCQRCKEESESYFSTEEVTKLVNHPRITFSTELIQEITHGLYFLMYNGQRVIATKALEDLHWRAAHSLLAPAHMLTSAIKHSLEETGGLPRDGPLGLEIYLSDTQENQANSGKAVPSVGLPSLDAPDLYFSDEESYVSCLENVVDDDNDNDNDNGDNDYYDDDASDVFTDTVGSLDDKTKKYLTTCNSKIYEKEPRYNETSLSRTQFASPVAHCCIGIYLFCSLFFVANTGKILALSTSGLKRSSYVSMEYPIVDTEEVEIEVETRKWSSSSDQAANEARKSHKKSHSLGYFKRPGFLSTKDHMELEPIPGTSESSSDLPRPCSSEVNVPSDNTDGMELLATSVSAEGVLDHRF</sequence>
<keyword evidence="9" id="KW-1185">Reference proteome</keyword>
<comment type="caution">
    <text evidence="8">The sequence shown here is derived from an EMBL/GenBank/DDBJ whole genome shotgun (WGS) entry which is preliminary data.</text>
</comment>
<name>A0ABN8S2P4_9CNID</name>
<evidence type="ECO:0008006" key="10">
    <source>
        <dbReference type="Google" id="ProtNLM"/>
    </source>
</evidence>
<evidence type="ECO:0000256" key="4">
    <source>
        <dbReference type="ARBA" id="ARBA00022490"/>
    </source>
</evidence>